<dbReference type="EMBL" id="CP036349">
    <property type="protein sequence ID" value="QDV72719.1"/>
    <property type="molecule type" value="Genomic_DNA"/>
</dbReference>
<proteinExistence type="predicted"/>
<name>A0A518K4J7_9BACT</name>
<accession>A0A518K4J7</accession>
<reference evidence="1 2" key="1">
    <citation type="submission" date="2019-02" db="EMBL/GenBank/DDBJ databases">
        <title>Deep-cultivation of Planctomycetes and their phenomic and genomic characterization uncovers novel biology.</title>
        <authorList>
            <person name="Wiegand S."/>
            <person name="Jogler M."/>
            <person name="Boedeker C."/>
            <person name="Pinto D."/>
            <person name="Vollmers J."/>
            <person name="Rivas-Marin E."/>
            <person name="Kohn T."/>
            <person name="Peeters S.H."/>
            <person name="Heuer A."/>
            <person name="Rast P."/>
            <person name="Oberbeckmann S."/>
            <person name="Bunk B."/>
            <person name="Jeske O."/>
            <person name="Meyerdierks A."/>
            <person name="Storesund J.E."/>
            <person name="Kallscheuer N."/>
            <person name="Luecker S."/>
            <person name="Lage O.M."/>
            <person name="Pohl T."/>
            <person name="Merkel B.J."/>
            <person name="Hornburger P."/>
            <person name="Mueller R.-W."/>
            <person name="Bruemmer F."/>
            <person name="Labrenz M."/>
            <person name="Spormann A.M."/>
            <person name="Op den Camp H."/>
            <person name="Overmann J."/>
            <person name="Amann R."/>
            <person name="Jetten M.S.M."/>
            <person name="Mascher T."/>
            <person name="Medema M.H."/>
            <person name="Devos D.P."/>
            <person name="Kaster A.-K."/>
            <person name="Ovreas L."/>
            <person name="Rohde M."/>
            <person name="Galperin M.Y."/>
            <person name="Jogler C."/>
        </authorList>
    </citation>
    <scope>NUCLEOTIDE SEQUENCE [LARGE SCALE GENOMIC DNA]</scope>
    <source>
        <strain evidence="1 2">Spa11</strain>
    </source>
</reference>
<protein>
    <submittedName>
        <fullName evidence="1">Uncharacterized protein</fullName>
    </submittedName>
</protein>
<evidence type="ECO:0000313" key="2">
    <source>
        <dbReference type="Proteomes" id="UP000316426"/>
    </source>
</evidence>
<dbReference type="Proteomes" id="UP000316426">
    <property type="component" value="Chromosome"/>
</dbReference>
<organism evidence="1 2">
    <name type="scientific">Botrimarina mediterranea</name>
    <dbReference type="NCBI Taxonomy" id="2528022"/>
    <lineage>
        <taxon>Bacteria</taxon>
        <taxon>Pseudomonadati</taxon>
        <taxon>Planctomycetota</taxon>
        <taxon>Planctomycetia</taxon>
        <taxon>Pirellulales</taxon>
        <taxon>Lacipirellulaceae</taxon>
        <taxon>Botrimarina</taxon>
    </lineage>
</organism>
<gene>
    <name evidence="1" type="ORF">Spa11_09010</name>
</gene>
<dbReference type="AlphaFoldDB" id="A0A518K4J7"/>
<dbReference type="RefSeq" id="WP_145108476.1">
    <property type="nucleotide sequence ID" value="NZ_CP036349.1"/>
</dbReference>
<sequence>MNAPETPSPAGPDEATLLVAQAGQAAAAAAGLECVLELSPHSESRYLHVLRGDAWYGIRVSCHEAVYDCCRDYTQLRVGEPPTPEVVAAASAAAEQLVLSGGEVVADPAAVAVAIDKIAAVLCDGRTYRDDDGLRWRWVADEERWDLACRYWGDESVLTPPTHRPSTVVTARIRCQVRHTQNVTARWAAEAGSESDSK</sequence>
<dbReference type="KEGG" id="bmei:Spa11_09010"/>
<evidence type="ECO:0000313" key="1">
    <source>
        <dbReference type="EMBL" id="QDV72719.1"/>
    </source>
</evidence>
<keyword evidence="2" id="KW-1185">Reference proteome</keyword>